<dbReference type="SUPFAM" id="SSF48097">
    <property type="entry name" value="Regulator of G-protein signaling, RGS"/>
    <property type="match status" value="1"/>
</dbReference>
<dbReference type="PROSITE" id="PS50042">
    <property type="entry name" value="CNMP_BINDING_3"/>
    <property type="match status" value="3"/>
</dbReference>
<name>A0A2R5GPC7_9STRA</name>
<feature type="domain" description="Cyclic nucleotide-binding" evidence="1">
    <location>
        <begin position="291"/>
        <end position="392"/>
    </location>
</feature>
<dbReference type="PROSITE" id="PS50132">
    <property type="entry name" value="RGS"/>
    <property type="match status" value="1"/>
</dbReference>
<dbReference type="GO" id="GO:0005952">
    <property type="term" value="C:cAMP-dependent protein kinase complex"/>
    <property type="evidence" value="ECO:0007669"/>
    <property type="project" value="InterPro"/>
</dbReference>
<reference evidence="3 4" key="1">
    <citation type="submission" date="2017-12" db="EMBL/GenBank/DDBJ databases">
        <title>Sequencing, de novo assembly and annotation of complete genome of a new Thraustochytrid species, strain FCC1311.</title>
        <authorList>
            <person name="Sedici K."/>
            <person name="Godart F."/>
            <person name="Aiese Cigliano R."/>
            <person name="Sanseverino W."/>
            <person name="Barakat M."/>
            <person name="Ortet P."/>
            <person name="Marechal E."/>
            <person name="Cagnac O."/>
            <person name="Amato A."/>
        </authorList>
    </citation>
    <scope>NUCLEOTIDE SEQUENCE [LARGE SCALE GENOMIC DNA]</scope>
</reference>
<dbReference type="Gene3D" id="2.60.120.10">
    <property type="entry name" value="Jelly Rolls"/>
    <property type="match status" value="3"/>
</dbReference>
<dbReference type="SUPFAM" id="SSF51206">
    <property type="entry name" value="cAMP-binding domain-like"/>
    <property type="match status" value="3"/>
</dbReference>
<dbReference type="AlphaFoldDB" id="A0A2R5GPC7"/>
<dbReference type="SMART" id="SM00315">
    <property type="entry name" value="RGS"/>
    <property type="match status" value="1"/>
</dbReference>
<comment type="caution">
    <text evidence="3">The sequence shown here is derived from an EMBL/GenBank/DDBJ whole genome shotgun (WGS) entry which is preliminary data.</text>
</comment>
<dbReference type="SMART" id="SM00100">
    <property type="entry name" value="cNMP"/>
    <property type="match status" value="3"/>
</dbReference>
<dbReference type="GO" id="GO:0034236">
    <property type="term" value="F:protein kinase A catalytic subunit binding"/>
    <property type="evidence" value="ECO:0007669"/>
    <property type="project" value="TreeGrafter"/>
</dbReference>
<evidence type="ECO:0000313" key="4">
    <source>
        <dbReference type="Proteomes" id="UP000241890"/>
    </source>
</evidence>
<accession>A0A2R5GPC7</accession>
<gene>
    <name evidence="3" type="ORF">FCC1311_064012</name>
</gene>
<evidence type="ECO:0000259" key="2">
    <source>
        <dbReference type="PROSITE" id="PS50132"/>
    </source>
</evidence>
<dbReference type="GO" id="GO:0005829">
    <property type="term" value="C:cytosol"/>
    <property type="evidence" value="ECO:0007669"/>
    <property type="project" value="TreeGrafter"/>
</dbReference>
<organism evidence="3 4">
    <name type="scientific">Hondaea fermentalgiana</name>
    <dbReference type="NCBI Taxonomy" id="2315210"/>
    <lineage>
        <taxon>Eukaryota</taxon>
        <taxon>Sar</taxon>
        <taxon>Stramenopiles</taxon>
        <taxon>Bigyra</taxon>
        <taxon>Labyrinthulomycetes</taxon>
        <taxon>Thraustochytrida</taxon>
        <taxon>Thraustochytriidae</taxon>
        <taxon>Hondaea</taxon>
    </lineage>
</organism>
<dbReference type="InterPro" id="IPR000595">
    <property type="entry name" value="cNMP-bd_dom"/>
</dbReference>
<sequence>MGCASSKPDLMVDEEMSVKEFLSENTFFKNLSPQHISQAAAKFMVREYSAGERIISQGDKADELFLIAKGAVNFIAEGEDGSKKKIRMMSANEAFGEFGLIFDTPRSVSVEAITDVVLLVLTRDVYNKHKGDTCLKNLQRWVNATASSIVASGLREIDFLSDVGEKQLNLIGRLFRCEVLPKGTTIIREGETGDRFYILSRGSLVVTTQDDLGLYVELTRLRPGATFGELSLLKDQPRNATITTLEECVLFSLGREEFGYFIKSLPTLGERLERSVNERSTVNVIADKIPVFKSLSKRKQHLLAEVCTMNRHPHGSIILEEGGTTPRKFFIITRGSVDVFVGGNRVRTLNAGDYFGEISLVSDSPHSATVCVSEDDDAYMLECSQEDFRALFVGEPAVLAEISLRVLGTRATLEDVLRHHLGREAFQKHIAKEFATENVDFWAAVEKLENISRRRVRKSVLGALHVQASSITEKKQGMLREQALQIYDEFIADDAPSQVNLPAAMVAQIKAKMDAENYDFKMFSDAKQEVFSLMSKDTFARFQASDLYHDLMARIGVYEQNRPEADA</sequence>
<feature type="domain" description="RGS" evidence="2">
    <location>
        <begin position="412"/>
        <end position="552"/>
    </location>
</feature>
<dbReference type="CDD" id="cd00038">
    <property type="entry name" value="CAP_ED"/>
    <property type="match status" value="3"/>
</dbReference>
<dbReference type="Pfam" id="PF00615">
    <property type="entry name" value="RGS"/>
    <property type="match status" value="1"/>
</dbReference>
<dbReference type="InterPro" id="IPR016137">
    <property type="entry name" value="RGS"/>
</dbReference>
<proteinExistence type="predicted"/>
<dbReference type="InterPro" id="IPR018490">
    <property type="entry name" value="cNMP-bd_dom_sf"/>
</dbReference>
<keyword evidence="4" id="KW-1185">Reference proteome</keyword>
<feature type="domain" description="Cyclic nucleotide-binding" evidence="1">
    <location>
        <begin position="27"/>
        <end position="128"/>
    </location>
</feature>
<dbReference type="OrthoDB" id="196547at2759"/>
<dbReference type="GO" id="GO:0004862">
    <property type="term" value="F:cAMP-dependent protein kinase inhibitor activity"/>
    <property type="evidence" value="ECO:0007669"/>
    <property type="project" value="TreeGrafter"/>
</dbReference>
<dbReference type="InterPro" id="IPR044926">
    <property type="entry name" value="RGS_subdomain_2"/>
</dbReference>
<protein>
    <submittedName>
        <fullName evidence="3">cAMP-dependent protein kinase regulatory subunit</fullName>
    </submittedName>
</protein>
<dbReference type="PANTHER" id="PTHR11635">
    <property type="entry name" value="CAMP-DEPENDENT PROTEIN KINASE REGULATORY CHAIN"/>
    <property type="match status" value="1"/>
</dbReference>
<dbReference type="GO" id="GO:0030552">
    <property type="term" value="F:cAMP binding"/>
    <property type="evidence" value="ECO:0007669"/>
    <property type="project" value="TreeGrafter"/>
</dbReference>
<feature type="domain" description="Cyclic nucleotide-binding" evidence="1">
    <location>
        <begin position="159"/>
        <end position="279"/>
    </location>
</feature>
<dbReference type="InParanoid" id="A0A2R5GPC7"/>
<dbReference type="InterPro" id="IPR036305">
    <property type="entry name" value="RGS_sf"/>
</dbReference>
<dbReference type="CDD" id="cd07440">
    <property type="entry name" value="RGS"/>
    <property type="match status" value="1"/>
</dbReference>
<evidence type="ECO:0000259" key="1">
    <source>
        <dbReference type="PROSITE" id="PS50042"/>
    </source>
</evidence>
<dbReference type="PROSITE" id="PS00888">
    <property type="entry name" value="CNMP_BINDING_1"/>
    <property type="match status" value="2"/>
</dbReference>
<dbReference type="Gene3D" id="1.10.167.10">
    <property type="entry name" value="Regulator of G-protein Signalling 4, domain 2"/>
    <property type="match status" value="1"/>
</dbReference>
<dbReference type="PRINTS" id="PR01301">
    <property type="entry name" value="RGSPROTEIN"/>
</dbReference>
<dbReference type="InterPro" id="IPR050503">
    <property type="entry name" value="cAMP-dep_PK_reg_su-like"/>
</dbReference>
<evidence type="ECO:0000313" key="3">
    <source>
        <dbReference type="EMBL" id="GBG30181.1"/>
    </source>
</evidence>
<dbReference type="Proteomes" id="UP000241890">
    <property type="component" value="Unassembled WGS sequence"/>
</dbReference>
<dbReference type="InterPro" id="IPR018488">
    <property type="entry name" value="cNMP-bd_CS"/>
</dbReference>
<dbReference type="PANTHER" id="PTHR11635:SF152">
    <property type="entry name" value="CAMP-DEPENDENT PROTEIN KINASE TYPE I REGULATORY SUBUNIT-RELATED"/>
    <property type="match status" value="1"/>
</dbReference>
<dbReference type="InterPro" id="IPR014710">
    <property type="entry name" value="RmlC-like_jellyroll"/>
</dbReference>
<dbReference type="Pfam" id="PF00027">
    <property type="entry name" value="cNMP_binding"/>
    <property type="match status" value="3"/>
</dbReference>
<dbReference type="EMBL" id="BEYU01000072">
    <property type="protein sequence ID" value="GBG30181.1"/>
    <property type="molecule type" value="Genomic_DNA"/>
</dbReference>